<dbReference type="InterPro" id="IPR057326">
    <property type="entry name" value="KR_dom"/>
</dbReference>
<dbReference type="KEGG" id="dtm:BJL86_1943"/>
<accession>A0A173LMG1</accession>
<proteinExistence type="inferred from homology"/>
<dbReference type="PANTHER" id="PTHR42760">
    <property type="entry name" value="SHORT-CHAIN DEHYDROGENASES/REDUCTASES FAMILY MEMBER"/>
    <property type="match status" value="1"/>
</dbReference>
<dbReference type="InterPro" id="IPR020904">
    <property type="entry name" value="Sc_DH/Rdtase_CS"/>
</dbReference>
<dbReference type="SUPFAM" id="SSF51735">
    <property type="entry name" value="NAD(P)-binding Rossmann-fold domains"/>
    <property type="match status" value="1"/>
</dbReference>
<dbReference type="EMBL" id="CP015961">
    <property type="protein sequence ID" value="ANI92711.1"/>
    <property type="molecule type" value="Genomic_DNA"/>
</dbReference>
<dbReference type="GO" id="GO:0019290">
    <property type="term" value="P:siderophore biosynthetic process"/>
    <property type="evidence" value="ECO:0007669"/>
    <property type="project" value="InterPro"/>
</dbReference>
<evidence type="ECO:0000313" key="5">
    <source>
        <dbReference type="EMBL" id="ANI92711.1"/>
    </source>
</evidence>
<dbReference type="Proteomes" id="UP000186104">
    <property type="component" value="Chromosome"/>
</dbReference>
<dbReference type="SMART" id="SM00822">
    <property type="entry name" value="PKS_KR"/>
    <property type="match status" value="1"/>
</dbReference>
<dbReference type="InterPro" id="IPR036291">
    <property type="entry name" value="NAD(P)-bd_dom_sf"/>
</dbReference>
<dbReference type="GO" id="GO:0008667">
    <property type="term" value="F:2,3-dihydro-2,3-dihydroxybenzoate dehydrogenase activity"/>
    <property type="evidence" value="ECO:0007669"/>
    <property type="project" value="InterPro"/>
</dbReference>
<protein>
    <submittedName>
        <fullName evidence="5">2,3-dihydro-2,3-dihydroxybenzoate dehydrogenase</fullName>
    </submittedName>
</protein>
<dbReference type="PROSITE" id="PS00061">
    <property type="entry name" value="ADH_SHORT"/>
    <property type="match status" value="1"/>
</dbReference>
<feature type="region of interest" description="Disordered" evidence="3">
    <location>
        <begin position="1"/>
        <end position="30"/>
    </location>
</feature>
<dbReference type="GO" id="GO:0016616">
    <property type="term" value="F:oxidoreductase activity, acting on the CH-OH group of donors, NAD or NADP as acceptor"/>
    <property type="evidence" value="ECO:0007669"/>
    <property type="project" value="TreeGrafter"/>
</dbReference>
<dbReference type="PRINTS" id="PR01397">
    <property type="entry name" value="DHBDHDRGNASE"/>
</dbReference>
<evidence type="ECO:0000313" key="6">
    <source>
        <dbReference type="Proteomes" id="UP000186104"/>
    </source>
</evidence>
<feature type="compositionally biased region" description="Basic and acidic residues" evidence="3">
    <location>
        <begin position="9"/>
        <end position="19"/>
    </location>
</feature>
<keyword evidence="6" id="KW-1185">Reference proteome</keyword>
<dbReference type="STRING" id="499555.BJL86_1943"/>
<sequence>MRSNPAVEGRGRMGAESREAAGTTGAAEDQPNKVVVVTGASGGIGSAVVEALDAAGYLVVATDREEPRASSGQVLTRRMRVDDENDVDSVFTFVDQVCSERGATLHGAVNVAGVLRSSRVLETPADDWNALFSVNAFGVFLVSKAALALMRRQLPGDPRNGRGIVTVASNSAVVPRASMAAYAASKAAAAHFTKSLGLEAAEFGVRCNVVAPGTTRTPMVTDGWADPSGEEDVIAGVPADFKTGIPLGRIADPSDLAGVVSFLLSESAQHMTMQDLVVDGGAAQR</sequence>
<organism evidence="5 6">
    <name type="scientific">Dietzia timorensis</name>
    <dbReference type="NCBI Taxonomy" id="499555"/>
    <lineage>
        <taxon>Bacteria</taxon>
        <taxon>Bacillati</taxon>
        <taxon>Actinomycetota</taxon>
        <taxon>Actinomycetes</taxon>
        <taxon>Mycobacteriales</taxon>
        <taxon>Dietziaceae</taxon>
        <taxon>Dietzia</taxon>
    </lineage>
</organism>
<comment type="similarity">
    <text evidence="1">Belongs to the short-chain dehydrogenases/reductases (SDR) family.</text>
</comment>
<keyword evidence="2" id="KW-0560">Oxidoreductase</keyword>
<evidence type="ECO:0000256" key="3">
    <source>
        <dbReference type="SAM" id="MobiDB-lite"/>
    </source>
</evidence>
<reference evidence="5 6" key="1">
    <citation type="submission" date="2016-06" db="EMBL/GenBank/DDBJ databases">
        <title>Complete genome sequence of a saline-alkali tolerant type strain Dietzia timorensis ID05-A0528T.</title>
        <authorList>
            <person name="Wu X."/>
        </authorList>
    </citation>
    <scope>NUCLEOTIDE SEQUENCE [LARGE SCALE GENOMIC DNA]</scope>
    <source>
        <strain evidence="5 6">ID05-A0528</strain>
    </source>
</reference>
<evidence type="ECO:0000256" key="2">
    <source>
        <dbReference type="ARBA" id="ARBA00023002"/>
    </source>
</evidence>
<dbReference type="PANTHER" id="PTHR42760:SF115">
    <property type="entry name" value="3-OXOACYL-[ACYL-CARRIER-PROTEIN] REDUCTASE FABG"/>
    <property type="match status" value="1"/>
</dbReference>
<evidence type="ECO:0000259" key="4">
    <source>
        <dbReference type="SMART" id="SM00822"/>
    </source>
</evidence>
<name>A0A173LMG1_9ACTN</name>
<gene>
    <name evidence="5" type="ORF">BJL86_1943</name>
</gene>
<dbReference type="InterPro" id="IPR003560">
    <property type="entry name" value="DHB_DH"/>
</dbReference>
<dbReference type="AlphaFoldDB" id="A0A173LMG1"/>
<evidence type="ECO:0000256" key="1">
    <source>
        <dbReference type="ARBA" id="ARBA00006484"/>
    </source>
</evidence>
<feature type="domain" description="Ketoreductase" evidence="4">
    <location>
        <begin position="33"/>
        <end position="227"/>
    </location>
</feature>
<dbReference type="InterPro" id="IPR002347">
    <property type="entry name" value="SDR_fam"/>
</dbReference>
<dbReference type="Pfam" id="PF13561">
    <property type="entry name" value="adh_short_C2"/>
    <property type="match status" value="1"/>
</dbReference>
<dbReference type="Gene3D" id="3.40.50.720">
    <property type="entry name" value="NAD(P)-binding Rossmann-like Domain"/>
    <property type="match status" value="1"/>
</dbReference>
<dbReference type="FunFam" id="3.40.50.720:FF:000084">
    <property type="entry name" value="Short-chain dehydrogenase reductase"/>
    <property type="match status" value="1"/>
</dbReference>